<keyword evidence="2" id="KW-0677">Repeat</keyword>
<dbReference type="NCBIfam" id="TIGR03570">
    <property type="entry name" value="NeuD_NnaD"/>
    <property type="match status" value="1"/>
</dbReference>
<evidence type="ECO:0000313" key="7">
    <source>
        <dbReference type="Proteomes" id="UP000030016"/>
    </source>
</evidence>
<dbReference type="RefSeq" id="WP_039247973.1">
    <property type="nucleotide sequence ID" value="NZ_JDRX01000001.1"/>
</dbReference>
<organism evidence="6 7">
    <name type="scientific">Clostridium novyi A str. 4570</name>
    <dbReference type="NCBI Taxonomy" id="1444290"/>
    <lineage>
        <taxon>Bacteria</taxon>
        <taxon>Bacillati</taxon>
        <taxon>Bacillota</taxon>
        <taxon>Clostridia</taxon>
        <taxon>Eubacteriales</taxon>
        <taxon>Clostridiaceae</taxon>
        <taxon>Clostridium</taxon>
    </lineage>
</organism>
<dbReference type="SUPFAM" id="SSF51161">
    <property type="entry name" value="Trimeric LpxA-like enzymes"/>
    <property type="match status" value="1"/>
</dbReference>
<dbReference type="PANTHER" id="PTHR43300:SF7">
    <property type="entry name" value="UDP-N-ACETYLBACILLOSAMINE N-ACETYLTRANSFERASE"/>
    <property type="match status" value="1"/>
</dbReference>
<dbReference type="InterPro" id="IPR020019">
    <property type="entry name" value="AcTrfase_PglD-like"/>
</dbReference>
<dbReference type="Gene3D" id="3.40.50.20">
    <property type="match status" value="1"/>
</dbReference>
<keyword evidence="1" id="KW-0808">Transferase</keyword>
<dbReference type="Proteomes" id="UP000030016">
    <property type="component" value="Unassembled WGS sequence"/>
</dbReference>
<evidence type="ECO:0000313" key="6">
    <source>
        <dbReference type="EMBL" id="KGN03510.1"/>
    </source>
</evidence>
<comment type="caution">
    <text evidence="6">The sequence shown here is derived from an EMBL/GenBank/DDBJ whole genome shotgun (WGS) entry which is preliminary data.</text>
</comment>
<dbReference type="InterPro" id="IPR011004">
    <property type="entry name" value="Trimer_LpxA-like_sf"/>
</dbReference>
<dbReference type="AlphaFoldDB" id="A0AA88ZSI2"/>
<dbReference type="InterPro" id="IPR001451">
    <property type="entry name" value="Hexapep"/>
</dbReference>
<feature type="active site" description="Proton acceptor" evidence="3">
    <location>
        <position position="139"/>
    </location>
</feature>
<dbReference type="EMBL" id="JDRX01000001">
    <property type="protein sequence ID" value="KGN03510.1"/>
    <property type="molecule type" value="Genomic_DNA"/>
</dbReference>
<evidence type="ECO:0000256" key="1">
    <source>
        <dbReference type="ARBA" id="ARBA00022679"/>
    </source>
</evidence>
<feature type="site" description="Increases basicity of active site His" evidence="3">
    <location>
        <position position="140"/>
    </location>
</feature>
<dbReference type="PANTHER" id="PTHR43300">
    <property type="entry name" value="ACETYLTRANSFERASE"/>
    <property type="match status" value="1"/>
</dbReference>
<feature type="domain" description="PglD N-terminal" evidence="5">
    <location>
        <begin position="3"/>
        <end position="84"/>
    </location>
</feature>
<accession>A0AA88ZSI2</accession>
<feature type="binding site" evidence="4">
    <location>
        <position position="72"/>
    </location>
    <ligand>
        <name>substrate</name>
    </ligand>
</feature>
<reference evidence="6 7" key="1">
    <citation type="submission" date="2014-01" db="EMBL/GenBank/DDBJ databases">
        <title>Plasmidome dynamics in the species complex Clostridium novyi sensu lato converts strains of independent lineages into distinctly different pathogens.</title>
        <authorList>
            <person name="Skarin H."/>
            <person name="Segerman B."/>
        </authorList>
    </citation>
    <scope>NUCLEOTIDE SEQUENCE [LARGE SCALE GENOMIC DNA]</scope>
    <source>
        <strain evidence="6 7">4570</strain>
    </source>
</reference>
<dbReference type="Gene3D" id="2.160.10.10">
    <property type="entry name" value="Hexapeptide repeat proteins"/>
    <property type="match status" value="1"/>
</dbReference>
<evidence type="ECO:0000256" key="2">
    <source>
        <dbReference type="ARBA" id="ARBA00022737"/>
    </source>
</evidence>
<dbReference type="GO" id="GO:0016740">
    <property type="term" value="F:transferase activity"/>
    <property type="evidence" value="ECO:0007669"/>
    <property type="project" value="UniProtKB-KW"/>
</dbReference>
<proteinExistence type="predicted"/>
<protein>
    <submittedName>
        <fullName evidence="6">Serine acetyltransferase</fullName>
    </submittedName>
</protein>
<dbReference type="Pfam" id="PF17836">
    <property type="entry name" value="PglD_N"/>
    <property type="match status" value="1"/>
</dbReference>
<dbReference type="InterPro" id="IPR041561">
    <property type="entry name" value="PglD_N"/>
</dbReference>
<sequence length="212" mass="22296">MEKIVLVGGGGHCKVIIDIIKSVRKYKIVGITDANTRDEQIIGVPIIGNDDVLEDLYNQGVENAFVCVGALGSIQIRNKIFNKLKSIGFNIPKLIHKNAIVSPYAKIGEGTCIMAGSIVNPGATIEENCIINTGSIIEHDCLIGKNTHISPKASVAGGSKIGHDCHIGTGSTIIQGIKIGNNVVVGAGAVVLDNIEDNVTAVGIPSKIIKRR</sequence>
<evidence type="ECO:0000259" key="5">
    <source>
        <dbReference type="Pfam" id="PF17836"/>
    </source>
</evidence>
<feature type="binding site" evidence="4">
    <location>
        <position position="148"/>
    </location>
    <ligand>
        <name>acetyl-CoA</name>
        <dbReference type="ChEBI" id="CHEBI:57288"/>
    </ligand>
</feature>
<dbReference type="InterPro" id="IPR050179">
    <property type="entry name" value="Trans_hexapeptide_repeat"/>
</dbReference>
<dbReference type="InterPro" id="IPR018357">
    <property type="entry name" value="Hexapep_transf_CS"/>
</dbReference>
<name>A0AA88ZSI2_CLONO</name>
<dbReference type="CDD" id="cd03360">
    <property type="entry name" value="LbH_AT_putative"/>
    <property type="match status" value="1"/>
</dbReference>
<dbReference type="Pfam" id="PF00132">
    <property type="entry name" value="Hexapep"/>
    <property type="match status" value="2"/>
</dbReference>
<evidence type="ECO:0000256" key="4">
    <source>
        <dbReference type="PIRSR" id="PIRSR620019-2"/>
    </source>
</evidence>
<dbReference type="PROSITE" id="PS00101">
    <property type="entry name" value="HEXAPEP_TRANSFERASES"/>
    <property type="match status" value="1"/>
</dbReference>
<gene>
    <name evidence="6" type="ORF">Z969_00645</name>
</gene>
<evidence type="ECO:0000256" key="3">
    <source>
        <dbReference type="PIRSR" id="PIRSR620019-1"/>
    </source>
</evidence>